<evidence type="ECO:0000313" key="9">
    <source>
        <dbReference type="Proteomes" id="UP000463470"/>
    </source>
</evidence>
<dbReference type="NCBIfam" id="TIGR00377">
    <property type="entry name" value="ant_ant_sig"/>
    <property type="match status" value="1"/>
</dbReference>
<protein>
    <recommendedName>
        <fullName evidence="3 6">Anti-sigma F factor antagonist</fullName>
    </recommendedName>
    <alternativeName>
        <fullName evidence="6">Stage II sporulation protein</fullName>
    </alternativeName>
</protein>
<dbReference type="NCBIfam" id="TIGR02886">
    <property type="entry name" value="spore_II_AA"/>
    <property type="match status" value="1"/>
</dbReference>
<dbReference type="InterPro" id="IPR036513">
    <property type="entry name" value="STAS_dom_sf"/>
</dbReference>
<dbReference type="InterPro" id="IPR002645">
    <property type="entry name" value="STAS_dom"/>
</dbReference>
<comment type="similarity">
    <text evidence="2 6">Belongs to the anti-sigma-factor antagonist family.</text>
</comment>
<dbReference type="EMBL" id="WXEY01000001">
    <property type="protein sequence ID" value="MZP28420.1"/>
    <property type="molecule type" value="Genomic_DNA"/>
</dbReference>
<comment type="function">
    <text evidence="1">In the phosphorylated form it could act as an anti-anti-sigma factor that counteracts SpoIIAB and thus releases sigma f from inhibition.</text>
</comment>
<evidence type="ECO:0000256" key="3">
    <source>
        <dbReference type="ARBA" id="ARBA00020784"/>
    </source>
</evidence>
<evidence type="ECO:0000313" key="8">
    <source>
        <dbReference type="EMBL" id="MZP28420.1"/>
    </source>
</evidence>
<feature type="domain" description="STAS" evidence="7">
    <location>
        <begin position="1"/>
        <end position="111"/>
    </location>
</feature>
<dbReference type="InterPro" id="IPR014237">
    <property type="entry name" value="Anti-sigma_F_ant"/>
</dbReference>
<dbReference type="AlphaFoldDB" id="A0A845L1T0"/>
<evidence type="ECO:0000256" key="6">
    <source>
        <dbReference type="RuleBase" id="RU003749"/>
    </source>
</evidence>
<dbReference type="RefSeq" id="WP_161253809.1">
    <property type="nucleotide sequence ID" value="NZ_WXEY01000001.1"/>
</dbReference>
<reference evidence="8 9" key="1">
    <citation type="submission" date="2020-01" db="EMBL/GenBank/DDBJ databases">
        <title>Whole-genome sequence of Heliobacterium undosum DSM 13378.</title>
        <authorList>
            <person name="Kyndt J.A."/>
            <person name="Meyer T.E."/>
        </authorList>
    </citation>
    <scope>NUCLEOTIDE SEQUENCE [LARGE SCALE GENOMIC DNA]</scope>
    <source>
        <strain evidence="8 9">DSM 13378</strain>
    </source>
</reference>
<dbReference type="PROSITE" id="PS50801">
    <property type="entry name" value="STAS"/>
    <property type="match status" value="1"/>
</dbReference>
<dbReference type="CDD" id="cd07043">
    <property type="entry name" value="STAS_anti-anti-sigma_factors"/>
    <property type="match status" value="1"/>
</dbReference>
<evidence type="ECO:0000259" key="7">
    <source>
        <dbReference type="PROSITE" id="PS50801"/>
    </source>
</evidence>
<keyword evidence="5" id="KW-0749">Sporulation</keyword>
<keyword evidence="9" id="KW-1185">Reference proteome</keyword>
<dbReference type="OrthoDB" id="9796601at2"/>
<dbReference type="GO" id="GO:0045152">
    <property type="term" value="F:antisigma factor binding"/>
    <property type="evidence" value="ECO:0007669"/>
    <property type="project" value="InterPro"/>
</dbReference>
<dbReference type="PANTHER" id="PTHR33495:SF2">
    <property type="entry name" value="ANTI-SIGMA FACTOR ANTAGONIST TM_1081-RELATED"/>
    <property type="match status" value="1"/>
</dbReference>
<keyword evidence="4" id="KW-0597">Phosphoprotein</keyword>
<proteinExistence type="inferred from homology"/>
<dbReference type="Proteomes" id="UP000463470">
    <property type="component" value="Unassembled WGS sequence"/>
</dbReference>
<dbReference type="InterPro" id="IPR003658">
    <property type="entry name" value="Anti-sigma_ant"/>
</dbReference>
<name>A0A845L1T0_9FIRM</name>
<dbReference type="GO" id="GO:0030435">
    <property type="term" value="P:sporulation resulting in formation of a cellular spore"/>
    <property type="evidence" value="ECO:0007669"/>
    <property type="project" value="UniProtKB-KW"/>
</dbReference>
<evidence type="ECO:0000256" key="2">
    <source>
        <dbReference type="ARBA" id="ARBA00009013"/>
    </source>
</evidence>
<dbReference type="PANTHER" id="PTHR33495">
    <property type="entry name" value="ANTI-SIGMA FACTOR ANTAGONIST TM_1081-RELATED-RELATED"/>
    <property type="match status" value="1"/>
</dbReference>
<accession>A0A845L1T0</accession>
<dbReference type="SUPFAM" id="SSF52091">
    <property type="entry name" value="SpoIIaa-like"/>
    <property type="match status" value="1"/>
</dbReference>
<evidence type="ECO:0000256" key="5">
    <source>
        <dbReference type="ARBA" id="ARBA00022969"/>
    </source>
</evidence>
<dbReference type="GO" id="GO:0043856">
    <property type="term" value="F:anti-sigma factor antagonist activity"/>
    <property type="evidence" value="ECO:0007669"/>
    <property type="project" value="InterPro"/>
</dbReference>
<dbReference type="Gene3D" id="3.30.750.24">
    <property type="entry name" value="STAS domain"/>
    <property type="match status" value="1"/>
</dbReference>
<sequence>MDLDIDRNGNALVVRLQGEIDLCAAEALRPRLDKEIERQKAKHLVFNLRGVDFIDSSGIGFILGRYKRVKALGGKVALAGPNRSVHRIIELSGMYKLMEGYANEVEALRALEGGKTG</sequence>
<dbReference type="Pfam" id="PF01740">
    <property type="entry name" value="STAS"/>
    <property type="match status" value="1"/>
</dbReference>
<comment type="caution">
    <text evidence="8">The sequence shown here is derived from an EMBL/GenBank/DDBJ whole genome shotgun (WGS) entry which is preliminary data.</text>
</comment>
<evidence type="ECO:0000256" key="4">
    <source>
        <dbReference type="ARBA" id="ARBA00022553"/>
    </source>
</evidence>
<evidence type="ECO:0000256" key="1">
    <source>
        <dbReference type="ARBA" id="ARBA00001976"/>
    </source>
</evidence>
<gene>
    <name evidence="8" type="primary">spoIIAA</name>
    <name evidence="8" type="ORF">GTO91_01615</name>
</gene>
<organism evidence="8 9">
    <name type="scientific">Heliomicrobium undosum</name>
    <dbReference type="NCBI Taxonomy" id="121734"/>
    <lineage>
        <taxon>Bacteria</taxon>
        <taxon>Bacillati</taxon>
        <taxon>Bacillota</taxon>
        <taxon>Clostridia</taxon>
        <taxon>Eubacteriales</taxon>
        <taxon>Heliobacteriaceae</taxon>
        <taxon>Heliomicrobium</taxon>
    </lineage>
</organism>